<feature type="domain" description="Peptidase M16 C-terminal" evidence="17">
    <location>
        <begin position="236"/>
        <end position="412"/>
    </location>
</feature>
<feature type="domain" description="Peptidase M16 middle/third" evidence="18">
    <location>
        <begin position="421"/>
        <end position="696"/>
    </location>
</feature>
<dbReference type="GO" id="GO:0005737">
    <property type="term" value="C:cytoplasm"/>
    <property type="evidence" value="ECO:0007669"/>
    <property type="project" value="UniProtKB-ARBA"/>
</dbReference>
<evidence type="ECO:0000256" key="9">
    <source>
        <dbReference type="ARBA" id="ARBA00022833"/>
    </source>
</evidence>
<dbReference type="FunFam" id="3.30.830.10:FF:000012">
    <property type="entry name" value="Protease 3"/>
    <property type="match status" value="1"/>
</dbReference>
<dbReference type="AlphaFoldDB" id="A0A432WPC6"/>
<evidence type="ECO:0000256" key="10">
    <source>
        <dbReference type="ARBA" id="ARBA00023049"/>
    </source>
</evidence>
<keyword evidence="9" id="KW-0862">Zinc</keyword>
<evidence type="ECO:0000313" key="20">
    <source>
        <dbReference type="EMBL" id="RUO35625.1"/>
    </source>
</evidence>
<feature type="domain" description="Peptidase M16 N-terminal" evidence="16">
    <location>
        <begin position="76"/>
        <end position="207"/>
    </location>
</feature>
<evidence type="ECO:0000256" key="2">
    <source>
        <dbReference type="ARBA" id="ARBA00002184"/>
    </source>
</evidence>
<keyword evidence="21" id="KW-1185">Reference proteome</keyword>
<feature type="domain" description="Coenzyme PQQ synthesis protein F-like C-terminal lobe" evidence="19">
    <location>
        <begin position="797"/>
        <end position="895"/>
    </location>
</feature>
<dbReference type="InterPro" id="IPR011249">
    <property type="entry name" value="Metalloenz_LuxS/M16"/>
</dbReference>
<keyword evidence="6" id="KW-0645">Protease</keyword>
<evidence type="ECO:0000256" key="14">
    <source>
        <dbReference type="RuleBase" id="RU004447"/>
    </source>
</evidence>
<dbReference type="Pfam" id="PF16187">
    <property type="entry name" value="Peptidase_M16_M"/>
    <property type="match status" value="1"/>
</dbReference>
<protein>
    <recommendedName>
        <fullName evidence="5">Protease 3</fullName>
        <ecNumber evidence="4">3.4.24.55</ecNumber>
    </recommendedName>
    <alternativeName>
        <fullName evidence="13">Pitrilysin</fullName>
    </alternativeName>
    <alternativeName>
        <fullName evidence="12">Protease III</fullName>
    </alternativeName>
    <alternativeName>
        <fullName evidence="11">Protease pi</fullName>
    </alternativeName>
</protein>
<dbReference type="EC" id="3.4.24.55" evidence="4"/>
<dbReference type="GO" id="GO:0046872">
    <property type="term" value="F:metal ion binding"/>
    <property type="evidence" value="ECO:0007669"/>
    <property type="project" value="UniProtKB-KW"/>
</dbReference>
<evidence type="ECO:0000259" key="16">
    <source>
        <dbReference type="Pfam" id="PF00675"/>
    </source>
</evidence>
<evidence type="ECO:0000256" key="7">
    <source>
        <dbReference type="ARBA" id="ARBA00022723"/>
    </source>
</evidence>
<keyword evidence="15" id="KW-0732">Signal</keyword>
<dbReference type="SUPFAM" id="SSF63411">
    <property type="entry name" value="LuxS/MPP-like metallohydrolase"/>
    <property type="match status" value="4"/>
</dbReference>
<evidence type="ECO:0000256" key="12">
    <source>
        <dbReference type="ARBA" id="ARBA00031184"/>
    </source>
</evidence>
<keyword evidence="8" id="KW-0378">Hydrolase</keyword>
<accession>A0A432WPC6</accession>
<feature type="signal peptide" evidence="15">
    <location>
        <begin position="1"/>
        <end position="43"/>
    </location>
</feature>
<evidence type="ECO:0000256" key="5">
    <source>
        <dbReference type="ARBA" id="ARBA00017565"/>
    </source>
</evidence>
<proteinExistence type="inferred from homology"/>
<evidence type="ECO:0000256" key="8">
    <source>
        <dbReference type="ARBA" id="ARBA00022801"/>
    </source>
</evidence>
<dbReference type="InterPro" id="IPR054734">
    <property type="entry name" value="PqqF-like_C_4"/>
</dbReference>
<evidence type="ECO:0000259" key="17">
    <source>
        <dbReference type="Pfam" id="PF05193"/>
    </source>
</evidence>
<evidence type="ECO:0000256" key="4">
    <source>
        <dbReference type="ARBA" id="ARBA00012449"/>
    </source>
</evidence>
<dbReference type="GO" id="GO:0006508">
    <property type="term" value="P:proteolysis"/>
    <property type="evidence" value="ECO:0007669"/>
    <property type="project" value="UniProtKB-KW"/>
</dbReference>
<evidence type="ECO:0000256" key="1">
    <source>
        <dbReference type="ARBA" id="ARBA00001947"/>
    </source>
</evidence>
<keyword evidence="7" id="KW-0479">Metal-binding</keyword>
<dbReference type="InterPro" id="IPR032632">
    <property type="entry name" value="Peptidase_M16_M"/>
</dbReference>
<dbReference type="PANTHER" id="PTHR43690:SF18">
    <property type="entry name" value="INSULIN-DEGRADING ENZYME-RELATED"/>
    <property type="match status" value="1"/>
</dbReference>
<dbReference type="PANTHER" id="PTHR43690">
    <property type="entry name" value="NARDILYSIN"/>
    <property type="match status" value="1"/>
</dbReference>
<comment type="cofactor">
    <cofactor evidence="1">
        <name>Zn(2+)</name>
        <dbReference type="ChEBI" id="CHEBI:29105"/>
    </cofactor>
</comment>
<evidence type="ECO:0000259" key="18">
    <source>
        <dbReference type="Pfam" id="PF16187"/>
    </source>
</evidence>
<evidence type="ECO:0000259" key="19">
    <source>
        <dbReference type="Pfam" id="PF22456"/>
    </source>
</evidence>
<organism evidence="20 21">
    <name type="scientific">Aliidiomarina sanyensis</name>
    <dbReference type="NCBI Taxonomy" id="1249555"/>
    <lineage>
        <taxon>Bacteria</taxon>
        <taxon>Pseudomonadati</taxon>
        <taxon>Pseudomonadota</taxon>
        <taxon>Gammaproteobacteria</taxon>
        <taxon>Alteromonadales</taxon>
        <taxon>Idiomarinaceae</taxon>
        <taxon>Aliidiomarina</taxon>
    </lineage>
</organism>
<dbReference type="InterPro" id="IPR007863">
    <property type="entry name" value="Peptidase_M16_C"/>
</dbReference>
<evidence type="ECO:0000256" key="15">
    <source>
        <dbReference type="SAM" id="SignalP"/>
    </source>
</evidence>
<dbReference type="InterPro" id="IPR011765">
    <property type="entry name" value="Pept_M16_N"/>
</dbReference>
<comment type="caution">
    <text evidence="20">The sequence shown here is derived from an EMBL/GenBank/DDBJ whole genome shotgun (WGS) entry which is preliminary data.</text>
</comment>
<keyword evidence="10" id="KW-0482">Metalloprotease</keyword>
<gene>
    <name evidence="20" type="ORF">CWE11_02355</name>
</gene>
<evidence type="ECO:0000256" key="6">
    <source>
        <dbReference type="ARBA" id="ARBA00022670"/>
    </source>
</evidence>
<feature type="chain" id="PRO_5019168406" description="Protease 3" evidence="15">
    <location>
        <begin position="44"/>
        <end position="977"/>
    </location>
</feature>
<dbReference type="Proteomes" id="UP000288405">
    <property type="component" value="Unassembled WGS sequence"/>
</dbReference>
<dbReference type="InterPro" id="IPR001431">
    <property type="entry name" value="Pept_M16_Zn_BS"/>
</dbReference>
<dbReference type="InterPro" id="IPR050626">
    <property type="entry name" value="Peptidase_M16"/>
</dbReference>
<evidence type="ECO:0000256" key="11">
    <source>
        <dbReference type="ARBA" id="ARBA00029597"/>
    </source>
</evidence>
<dbReference type="EMBL" id="PIPM01000002">
    <property type="protein sequence ID" value="RUO35625.1"/>
    <property type="molecule type" value="Genomic_DNA"/>
</dbReference>
<dbReference type="Pfam" id="PF05193">
    <property type="entry name" value="Peptidase_M16_C"/>
    <property type="match status" value="1"/>
</dbReference>
<evidence type="ECO:0000256" key="3">
    <source>
        <dbReference type="ARBA" id="ARBA00007261"/>
    </source>
</evidence>
<reference evidence="20 21" key="1">
    <citation type="journal article" date="2011" name="Front. Microbiol.">
        <title>Genomic signatures of strain selection and enhancement in Bacillus atrophaeus var. globigii, a historical biowarfare simulant.</title>
        <authorList>
            <person name="Gibbons H.S."/>
            <person name="Broomall S.M."/>
            <person name="McNew L.A."/>
            <person name="Daligault H."/>
            <person name="Chapman C."/>
            <person name="Bruce D."/>
            <person name="Karavis M."/>
            <person name="Krepps M."/>
            <person name="McGregor P.A."/>
            <person name="Hong C."/>
            <person name="Park K.H."/>
            <person name="Akmal A."/>
            <person name="Feldman A."/>
            <person name="Lin J.S."/>
            <person name="Chang W.E."/>
            <person name="Higgs B.W."/>
            <person name="Demirev P."/>
            <person name="Lindquist J."/>
            <person name="Liem A."/>
            <person name="Fochler E."/>
            <person name="Read T.D."/>
            <person name="Tapia R."/>
            <person name="Johnson S."/>
            <person name="Bishop-Lilly K.A."/>
            <person name="Detter C."/>
            <person name="Han C."/>
            <person name="Sozhamannan S."/>
            <person name="Rosenzweig C.N."/>
            <person name="Skowronski E.W."/>
        </authorList>
    </citation>
    <scope>NUCLEOTIDE SEQUENCE [LARGE SCALE GENOMIC DNA]</scope>
    <source>
        <strain evidence="20 21">GYP-17</strain>
    </source>
</reference>
<dbReference type="Gene3D" id="3.30.830.10">
    <property type="entry name" value="Metalloenzyme, LuxS/M16 peptidase-like"/>
    <property type="match status" value="4"/>
</dbReference>
<dbReference type="NCBIfam" id="NF011681">
    <property type="entry name" value="PRK15101.1"/>
    <property type="match status" value="1"/>
</dbReference>
<comment type="function">
    <text evidence="2">Endopeptidase that degrades small peptides of less than 7 kDa, such as glucagon and insulin.</text>
</comment>
<dbReference type="Pfam" id="PF00675">
    <property type="entry name" value="Peptidase_M16"/>
    <property type="match status" value="1"/>
</dbReference>
<evidence type="ECO:0000313" key="21">
    <source>
        <dbReference type="Proteomes" id="UP000288405"/>
    </source>
</evidence>
<name>A0A432WPC6_9GAMM</name>
<dbReference type="PROSITE" id="PS00143">
    <property type="entry name" value="INSULINASE"/>
    <property type="match status" value="1"/>
</dbReference>
<evidence type="ECO:0000256" key="13">
    <source>
        <dbReference type="ARBA" id="ARBA00033450"/>
    </source>
</evidence>
<comment type="similarity">
    <text evidence="3 14">Belongs to the peptidase M16 family.</text>
</comment>
<sequence>MQRFVVYRLNRRGCNMFISVTTRALTLIFALLFTLSACTPAQRAGTEQAADPMAIEISPNDTRAYRALVLENGLRLVLVSDPEAEKSAAALAVRVGSLQDPAEQQGMAHYLEHMLFLGTEKYPEPSEFDEFMSQNGGMLNAYAANDHTNYMFEVNNDALPESLDRFADFFKAPMLYPEYADKEVNAVHSEWSMRSASDGFILFSLLSETINPEHPFSQFNIGNLETLSDKPGSNLHEELIAFYERYYSANQMTASVLSNRSLDELEMLARDVFADIPNREIAAPQVDVPPVRDEDVGILLSYRPQMEMRSLFIDFIIENNRDEYAYKPNELIAYVINSEMPGTPAALFRELGWIDSLGAYAQPDIFGNAGLFRIGVDLTETGYQNRETIVGVLLNYVEQVRYEGIGEHYYDELNTVLQNDFAFLRRSGGFQYTTSLAANLLYYPFNHVISHSYTLVEYAPERIQRVLDQLTPERVRVTFVSPEQEVDTPIPFTDGFYSRAALDMETITAWRSEAQQFVVQMPAVNSLLPDDLSLVAGDFHQRPQHVVDQGSVSAWLMRSERFQEPRAEVRIQLYQPFHHRSLEERMARSVLMDMFALSQQALAREASIAGVSFNLSAGDGLSLNLSGFNDKQALLAERVLTDFAQFEPTTAGVEQSVDRMRRNIQNARLRFPVQQLMPSFNRLMRLPSADTDAQLAALQNITTADVKAVRDRLLRENTLRMYVHGNYSATGVSELASKVAALGGVDRTRAVEHAPIVTPRSDLHISWQEDVDLDDTGFLDVWILPAEDLNNRAHAALLSEMMRTRFFTELRTEDQLGYSVGVTQVGLEDFTGIGFLIQSPVRGPAPLLERFDAFRAGYRERLANMSEQEFRQFQQGVLTNLTQPPQTLAEEAGRFIGDWQNQRYRFDTRTRYQQELENTTLSSVQAYFDRVFATENSARILVQLRGRNFREIDFATIEGLEVIESLDVWSREQLGGE</sequence>
<dbReference type="Pfam" id="PF22456">
    <property type="entry name" value="PqqF-like_C_4"/>
    <property type="match status" value="1"/>
</dbReference>
<dbReference type="GO" id="GO:0004222">
    <property type="term" value="F:metalloendopeptidase activity"/>
    <property type="evidence" value="ECO:0007669"/>
    <property type="project" value="UniProtKB-EC"/>
</dbReference>